<evidence type="ECO:0000313" key="1">
    <source>
        <dbReference type="EMBL" id="RED52394.1"/>
    </source>
</evidence>
<dbReference type="Proteomes" id="UP000256845">
    <property type="component" value="Unassembled WGS sequence"/>
</dbReference>
<sequence>MKYAVVVRFSGRGGFFLTWIIFGSAGDEIGL</sequence>
<gene>
    <name evidence="1" type="ORF">DFP90_102415</name>
</gene>
<name>A0A3D9HSC7_9PROT</name>
<protein>
    <submittedName>
        <fullName evidence="1">Uncharacterized protein</fullName>
    </submittedName>
</protein>
<keyword evidence="2" id="KW-1185">Reference proteome</keyword>
<accession>A0A3D9HSC7</accession>
<organism evidence="1 2">
    <name type="scientific">Aestuariispira insulae</name>
    <dbReference type="NCBI Taxonomy" id="1461337"/>
    <lineage>
        <taxon>Bacteria</taxon>
        <taxon>Pseudomonadati</taxon>
        <taxon>Pseudomonadota</taxon>
        <taxon>Alphaproteobacteria</taxon>
        <taxon>Rhodospirillales</taxon>
        <taxon>Kiloniellaceae</taxon>
        <taxon>Aestuariispira</taxon>
    </lineage>
</organism>
<proteinExistence type="predicted"/>
<dbReference type="EMBL" id="QRDW01000002">
    <property type="protein sequence ID" value="RED52394.1"/>
    <property type="molecule type" value="Genomic_DNA"/>
</dbReference>
<evidence type="ECO:0000313" key="2">
    <source>
        <dbReference type="Proteomes" id="UP000256845"/>
    </source>
</evidence>
<reference evidence="1 2" key="1">
    <citation type="submission" date="2018-07" db="EMBL/GenBank/DDBJ databases">
        <title>Genomic Encyclopedia of Type Strains, Phase III (KMG-III): the genomes of soil and plant-associated and newly described type strains.</title>
        <authorList>
            <person name="Whitman W."/>
        </authorList>
    </citation>
    <scope>NUCLEOTIDE SEQUENCE [LARGE SCALE GENOMIC DNA]</scope>
    <source>
        <strain evidence="1 2">CECT 8488</strain>
    </source>
</reference>
<comment type="caution">
    <text evidence="1">The sequence shown here is derived from an EMBL/GenBank/DDBJ whole genome shotgun (WGS) entry which is preliminary data.</text>
</comment>
<dbReference type="AlphaFoldDB" id="A0A3D9HSC7"/>